<evidence type="ECO:0000313" key="5">
    <source>
        <dbReference type="Proteomes" id="UP001500547"/>
    </source>
</evidence>
<dbReference type="InterPro" id="IPR012902">
    <property type="entry name" value="N_methyl_site"/>
</dbReference>
<keyword evidence="3" id="KW-0812">Transmembrane</keyword>
<gene>
    <name evidence="4" type="ORF">GCM10025770_03630</name>
</gene>
<sequence>MDADRPRGHNAPSAPTSALPNVPLICLRPPKDFSSQGFSPKGFSLIELLITLAILGVLASITIPLAQVGVQRTREHELRLALREIRAALDAYKQAADQGIIATEVGSPGYPKTLDDLVLGKPDQRNSSGRKIYFLRRIPRDPLSDDPSIPDSQTWGLRSYTSEANDPKEGEEVYDVYSKSEAIGLNGIPYRRW</sequence>
<evidence type="ECO:0000256" key="3">
    <source>
        <dbReference type="SAM" id="Phobius"/>
    </source>
</evidence>
<dbReference type="SUPFAM" id="SSF54523">
    <property type="entry name" value="Pili subunits"/>
    <property type="match status" value="1"/>
</dbReference>
<dbReference type="NCBIfam" id="TIGR02532">
    <property type="entry name" value="IV_pilin_GFxxxE"/>
    <property type="match status" value="1"/>
</dbReference>
<keyword evidence="1" id="KW-0488">Methylation</keyword>
<evidence type="ECO:0000256" key="2">
    <source>
        <dbReference type="SAM" id="MobiDB-lite"/>
    </source>
</evidence>
<evidence type="ECO:0000256" key="1">
    <source>
        <dbReference type="ARBA" id="ARBA00022481"/>
    </source>
</evidence>
<organism evidence="4 5">
    <name type="scientific">Viridibacterium curvum</name>
    <dbReference type="NCBI Taxonomy" id="1101404"/>
    <lineage>
        <taxon>Bacteria</taxon>
        <taxon>Pseudomonadati</taxon>
        <taxon>Pseudomonadota</taxon>
        <taxon>Betaproteobacteria</taxon>
        <taxon>Rhodocyclales</taxon>
        <taxon>Rhodocyclaceae</taxon>
        <taxon>Viridibacterium</taxon>
    </lineage>
</organism>
<dbReference type="Gene3D" id="3.30.700.10">
    <property type="entry name" value="Glycoprotein, Type 4 Pilin"/>
    <property type="match status" value="1"/>
</dbReference>
<dbReference type="EMBL" id="BAABLD010000002">
    <property type="protein sequence ID" value="GAA5158700.1"/>
    <property type="molecule type" value="Genomic_DNA"/>
</dbReference>
<name>A0ABP9QB62_9RHOO</name>
<reference evidence="5" key="1">
    <citation type="journal article" date="2019" name="Int. J. Syst. Evol. Microbiol.">
        <title>The Global Catalogue of Microorganisms (GCM) 10K type strain sequencing project: providing services to taxonomists for standard genome sequencing and annotation.</title>
        <authorList>
            <consortium name="The Broad Institute Genomics Platform"/>
            <consortium name="The Broad Institute Genome Sequencing Center for Infectious Disease"/>
            <person name="Wu L."/>
            <person name="Ma J."/>
        </authorList>
    </citation>
    <scope>NUCLEOTIDE SEQUENCE [LARGE SCALE GENOMIC DNA]</scope>
    <source>
        <strain evidence="5">JCM 18715</strain>
    </source>
</reference>
<dbReference type="PRINTS" id="PR00813">
    <property type="entry name" value="BCTERIALGSPG"/>
</dbReference>
<evidence type="ECO:0000313" key="4">
    <source>
        <dbReference type="EMBL" id="GAA5158700.1"/>
    </source>
</evidence>
<dbReference type="PROSITE" id="PS00409">
    <property type="entry name" value="PROKAR_NTER_METHYL"/>
    <property type="match status" value="1"/>
</dbReference>
<accession>A0ABP9QB62</accession>
<protein>
    <submittedName>
        <fullName evidence="4">Prepilin-type N-terminal cleavage/methylation domain-containing protein</fullName>
    </submittedName>
</protein>
<dbReference type="Pfam" id="PF07963">
    <property type="entry name" value="N_methyl"/>
    <property type="match status" value="1"/>
</dbReference>
<dbReference type="Proteomes" id="UP001500547">
    <property type="component" value="Unassembled WGS sequence"/>
</dbReference>
<dbReference type="InterPro" id="IPR045584">
    <property type="entry name" value="Pilin-like"/>
</dbReference>
<dbReference type="InterPro" id="IPR000983">
    <property type="entry name" value="Bac_GSPG_pilin"/>
</dbReference>
<keyword evidence="3" id="KW-1133">Transmembrane helix</keyword>
<feature type="transmembrane region" description="Helical" evidence="3">
    <location>
        <begin position="48"/>
        <end position="70"/>
    </location>
</feature>
<proteinExistence type="predicted"/>
<feature type="region of interest" description="Disordered" evidence="2">
    <location>
        <begin position="143"/>
        <end position="173"/>
    </location>
</feature>
<comment type="caution">
    <text evidence="4">The sequence shown here is derived from an EMBL/GenBank/DDBJ whole genome shotgun (WGS) entry which is preliminary data.</text>
</comment>
<feature type="compositionally biased region" description="Polar residues" evidence="2">
    <location>
        <begin position="153"/>
        <end position="164"/>
    </location>
</feature>
<keyword evidence="5" id="KW-1185">Reference proteome</keyword>
<keyword evidence="3" id="KW-0472">Membrane</keyword>